<feature type="compositionally biased region" description="Polar residues" evidence="1">
    <location>
        <begin position="148"/>
        <end position="163"/>
    </location>
</feature>
<reference evidence="2" key="1">
    <citation type="journal article" date="2020" name="Stud. Mycol.">
        <title>101 Dothideomycetes genomes: a test case for predicting lifestyles and emergence of pathogens.</title>
        <authorList>
            <person name="Haridas S."/>
            <person name="Albert R."/>
            <person name="Binder M."/>
            <person name="Bloem J."/>
            <person name="Labutti K."/>
            <person name="Salamov A."/>
            <person name="Andreopoulos B."/>
            <person name="Baker S."/>
            <person name="Barry K."/>
            <person name="Bills G."/>
            <person name="Bluhm B."/>
            <person name="Cannon C."/>
            <person name="Castanera R."/>
            <person name="Culley D."/>
            <person name="Daum C."/>
            <person name="Ezra D."/>
            <person name="Gonzalez J."/>
            <person name="Henrissat B."/>
            <person name="Kuo A."/>
            <person name="Liang C."/>
            <person name="Lipzen A."/>
            <person name="Lutzoni F."/>
            <person name="Magnuson J."/>
            <person name="Mondo S."/>
            <person name="Nolan M."/>
            <person name="Ohm R."/>
            <person name="Pangilinan J."/>
            <person name="Park H.-J."/>
            <person name="Ramirez L."/>
            <person name="Alfaro M."/>
            <person name="Sun H."/>
            <person name="Tritt A."/>
            <person name="Yoshinaga Y."/>
            <person name="Zwiers L.-H."/>
            <person name="Turgeon B."/>
            <person name="Goodwin S."/>
            <person name="Spatafora J."/>
            <person name="Crous P."/>
            <person name="Grigoriev I."/>
        </authorList>
    </citation>
    <scope>NUCLEOTIDE SEQUENCE</scope>
    <source>
        <strain evidence="2">CBS 130266</strain>
    </source>
</reference>
<comment type="caution">
    <text evidence="2">The sequence shown here is derived from an EMBL/GenBank/DDBJ whole genome shotgun (WGS) entry which is preliminary data.</text>
</comment>
<dbReference type="AlphaFoldDB" id="A0A9P4NJS1"/>
<feature type="region of interest" description="Disordered" evidence="1">
    <location>
        <begin position="141"/>
        <end position="163"/>
    </location>
</feature>
<dbReference type="EMBL" id="MU007080">
    <property type="protein sequence ID" value="KAF2423606.1"/>
    <property type="molecule type" value="Genomic_DNA"/>
</dbReference>
<evidence type="ECO:0000256" key="1">
    <source>
        <dbReference type="SAM" id="MobiDB-lite"/>
    </source>
</evidence>
<keyword evidence="3" id="KW-1185">Reference proteome</keyword>
<sequence length="163" mass="18808">MRQLNDQYVHKLMGDVKTPHQVCFWPKLRTSFLVLLRGHPHNLHKTTLQNFNLTTVLSLALAFRYFQAERERVCEITRTLDAIRACSFVVMKKRKHCRALTEHVKVGKHTPDTKPGLWNNEARYLDITRYLKLSSEVDARNASHRAENATSQALGSAMFSTES</sequence>
<gene>
    <name evidence="2" type="ORF">EJ08DRAFT_445825</name>
</gene>
<organism evidence="2 3">
    <name type="scientific">Tothia fuscella</name>
    <dbReference type="NCBI Taxonomy" id="1048955"/>
    <lineage>
        <taxon>Eukaryota</taxon>
        <taxon>Fungi</taxon>
        <taxon>Dikarya</taxon>
        <taxon>Ascomycota</taxon>
        <taxon>Pezizomycotina</taxon>
        <taxon>Dothideomycetes</taxon>
        <taxon>Pleosporomycetidae</taxon>
        <taxon>Venturiales</taxon>
        <taxon>Cylindrosympodiaceae</taxon>
        <taxon>Tothia</taxon>
    </lineage>
</organism>
<accession>A0A9P4NJS1</accession>
<evidence type="ECO:0000313" key="3">
    <source>
        <dbReference type="Proteomes" id="UP000800235"/>
    </source>
</evidence>
<dbReference type="Proteomes" id="UP000800235">
    <property type="component" value="Unassembled WGS sequence"/>
</dbReference>
<name>A0A9P4NJS1_9PEZI</name>
<protein>
    <submittedName>
        <fullName evidence="2">Uncharacterized protein</fullName>
    </submittedName>
</protein>
<evidence type="ECO:0000313" key="2">
    <source>
        <dbReference type="EMBL" id="KAF2423606.1"/>
    </source>
</evidence>
<proteinExistence type="predicted"/>